<dbReference type="GO" id="GO:0008453">
    <property type="term" value="F:alanine-glyoxylate transaminase activity"/>
    <property type="evidence" value="ECO:0007669"/>
    <property type="project" value="TreeGrafter"/>
</dbReference>
<dbReference type="NCBIfam" id="NF002841">
    <property type="entry name" value="PRK03080.1-2"/>
    <property type="match status" value="1"/>
</dbReference>
<name>A0A1E3W499_9HYPH</name>
<sequence>MTSSNKPTRRPENPRFSSGPCTKHKGWTLDALNGALLGRNHRQADTKGRIAEALARTGALLELPEGYRVGLVPASDTGAVEMALWNLLGPRGVDVLAWEAFSADWVTDIVDELKLADVRVLEAPFGALPDLAQVDFTRDVVFAWNGTTSGVRVPDADWIPEDREGLTICDGTSAVFAQDMDWHKLDVTTYSWQKALGGEAQHGMLVLSRRAVERLETYKPPWPLPKLVRLTKKGQLMEDVFKGETINTPSMLCLEDYLAALSFVEGIGGLEGAIARADANAGVIADWVAKTPWVDFLATDPKTRSNTSVCLKVVDPAVTALSPDALAAFTKRMAKRLEAEGVAYDIAAYRAAPPGLRIWTGTTVERTDVEALMPWLDWAFHAEKEALAGAA</sequence>
<reference evidence="13 14" key="1">
    <citation type="journal article" date="2016" name="Environ. Microbiol.">
        <title>New Methyloceanibacter diversity from North Sea sediments includes methanotroph containing solely the soluble methane monooxygenase.</title>
        <authorList>
            <person name="Vekeman B."/>
            <person name="Kerckhof F.M."/>
            <person name="Cremers G."/>
            <person name="de Vos P."/>
            <person name="Vandamme P."/>
            <person name="Boon N."/>
            <person name="Op den Camp H.J."/>
            <person name="Heylen K."/>
        </authorList>
    </citation>
    <scope>NUCLEOTIDE SEQUENCE [LARGE SCALE GENOMIC DNA]</scope>
    <source>
        <strain evidence="13 14">R-67174</strain>
    </source>
</reference>
<keyword evidence="6 13" id="KW-0032">Aminotransferase</keyword>
<comment type="similarity">
    <text evidence="3">Belongs to the class-V pyridoxal-phosphate-dependent aminotransferase family. SerC subfamily.</text>
</comment>
<evidence type="ECO:0000313" key="14">
    <source>
        <dbReference type="Proteomes" id="UP000094501"/>
    </source>
</evidence>
<comment type="catalytic activity">
    <reaction evidence="11">
        <text>O-phospho-L-serine + 2-oxoglutarate = 3-phosphooxypyruvate + L-glutamate</text>
        <dbReference type="Rhea" id="RHEA:14329"/>
        <dbReference type="ChEBI" id="CHEBI:16810"/>
        <dbReference type="ChEBI" id="CHEBI:18110"/>
        <dbReference type="ChEBI" id="CHEBI:29985"/>
        <dbReference type="ChEBI" id="CHEBI:57524"/>
        <dbReference type="EC" id="2.6.1.52"/>
    </reaction>
</comment>
<keyword evidence="8 13" id="KW-0808">Transferase</keyword>
<dbReference type="GO" id="GO:0006564">
    <property type="term" value="P:L-serine biosynthetic process"/>
    <property type="evidence" value="ECO:0007669"/>
    <property type="project" value="UniProtKB-KW"/>
</dbReference>
<evidence type="ECO:0000256" key="8">
    <source>
        <dbReference type="ARBA" id="ARBA00022679"/>
    </source>
</evidence>
<evidence type="ECO:0000256" key="3">
    <source>
        <dbReference type="ARBA" id="ARBA00006904"/>
    </source>
</evidence>
<dbReference type="Gene3D" id="3.40.640.10">
    <property type="entry name" value="Type I PLP-dependent aspartate aminotransferase-like (Major domain)"/>
    <property type="match status" value="1"/>
</dbReference>
<dbReference type="Proteomes" id="UP000094501">
    <property type="component" value="Unassembled WGS sequence"/>
</dbReference>
<dbReference type="InterPro" id="IPR006271">
    <property type="entry name" value="Pser_aminoTfrase_methanosarc"/>
</dbReference>
<dbReference type="STRING" id="1774968.AUC68_00710"/>
<evidence type="ECO:0000256" key="12">
    <source>
        <dbReference type="SAM" id="MobiDB-lite"/>
    </source>
</evidence>
<comment type="caution">
    <text evidence="13">The sequence shown here is derived from an EMBL/GenBank/DDBJ whole genome shotgun (WGS) entry which is preliminary data.</text>
</comment>
<dbReference type="InterPro" id="IPR015421">
    <property type="entry name" value="PyrdxlP-dep_Trfase_major"/>
</dbReference>
<dbReference type="SUPFAM" id="SSF53383">
    <property type="entry name" value="PLP-dependent transferases"/>
    <property type="match status" value="1"/>
</dbReference>
<dbReference type="InterPro" id="IPR015424">
    <property type="entry name" value="PyrdxlP-dep_Trfase"/>
</dbReference>
<dbReference type="GO" id="GO:0004760">
    <property type="term" value="F:L-serine-pyruvate transaminase activity"/>
    <property type="evidence" value="ECO:0007669"/>
    <property type="project" value="TreeGrafter"/>
</dbReference>
<dbReference type="UniPathway" id="UPA00135">
    <property type="reaction ID" value="UER00197"/>
</dbReference>
<evidence type="ECO:0000256" key="4">
    <source>
        <dbReference type="ARBA" id="ARBA00013030"/>
    </source>
</evidence>
<dbReference type="EMBL" id="LPWG01000007">
    <property type="protein sequence ID" value="ODS00332.1"/>
    <property type="molecule type" value="Genomic_DNA"/>
</dbReference>
<dbReference type="RefSeq" id="WP_069436561.1">
    <property type="nucleotide sequence ID" value="NZ_LPWG01000007.1"/>
</dbReference>
<accession>A0A1E3W499</accession>
<evidence type="ECO:0000256" key="2">
    <source>
        <dbReference type="ARBA" id="ARBA00005099"/>
    </source>
</evidence>
<evidence type="ECO:0000256" key="7">
    <source>
        <dbReference type="ARBA" id="ARBA00022605"/>
    </source>
</evidence>
<dbReference type="PANTHER" id="PTHR21152">
    <property type="entry name" value="AMINOTRANSFERASE CLASS V"/>
    <property type="match status" value="1"/>
</dbReference>
<evidence type="ECO:0000256" key="6">
    <source>
        <dbReference type="ARBA" id="ARBA00022576"/>
    </source>
</evidence>
<proteinExistence type="inferred from homology"/>
<dbReference type="Gene3D" id="3.90.1150.10">
    <property type="entry name" value="Aspartate Aminotransferase, domain 1"/>
    <property type="match status" value="1"/>
</dbReference>
<comment type="pathway">
    <text evidence="2">Amino-acid biosynthesis; L-serine biosynthesis; L-serine from 3-phospho-D-glycerate: step 2/3.</text>
</comment>
<keyword evidence="10" id="KW-0718">Serine biosynthesis</keyword>
<dbReference type="InterPro" id="IPR015422">
    <property type="entry name" value="PyrdxlP-dep_Trfase_small"/>
</dbReference>
<organism evidence="13 14">
    <name type="scientific">Methyloceanibacter methanicus</name>
    <dbReference type="NCBI Taxonomy" id="1774968"/>
    <lineage>
        <taxon>Bacteria</taxon>
        <taxon>Pseudomonadati</taxon>
        <taxon>Pseudomonadota</taxon>
        <taxon>Alphaproteobacteria</taxon>
        <taxon>Hyphomicrobiales</taxon>
        <taxon>Hyphomicrobiaceae</taxon>
        <taxon>Methyloceanibacter</taxon>
    </lineage>
</organism>
<dbReference type="InterPro" id="IPR022278">
    <property type="entry name" value="Pser_aminoTfrase"/>
</dbReference>
<evidence type="ECO:0000256" key="10">
    <source>
        <dbReference type="ARBA" id="ARBA00023299"/>
    </source>
</evidence>
<evidence type="ECO:0000256" key="11">
    <source>
        <dbReference type="ARBA" id="ARBA00049007"/>
    </source>
</evidence>
<gene>
    <name evidence="13" type="ORF">AUC68_00710</name>
</gene>
<evidence type="ECO:0000256" key="1">
    <source>
        <dbReference type="ARBA" id="ARBA00001933"/>
    </source>
</evidence>
<keyword evidence="14" id="KW-1185">Reference proteome</keyword>
<dbReference type="GO" id="GO:0004648">
    <property type="term" value="F:O-phospho-L-serine:2-oxoglutarate aminotransferase activity"/>
    <property type="evidence" value="ECO:0007669"/>
    <property type="project" value="UniProtKB-EC"/>
</dbReference>
<feature type="region of interest" description="Disordered" evidence="12">
    <location>
        <begin position="1"/>
        <end position="21"/>
    </location>
</feature>
<dbReference type="NCBIfam" id="TIGR01365">
    <property type="entry name" value="serC_2"/>
    <property type="match status" value="1"/>
</dbReference>
<evidence type="ECO:0000313" key="13">
    <source>
        <dbReference type="EMBL" id="ODS00332.1"/>
    </source>
</evidence>
<evidence type="ECO:0000256" key="5">
    <source>
        <dbReference type="ARBA" id="ARBA00022490"/>
    </source>
</evidence>
<keyword evidence="9" id="KW-0663">Pyridoxal phosphate</keyword>
<dbReference type="EC" id="2.6.1.52" evidence="4"/>
<comment type="cofactor">
    <cofactor evidence="1">
        <name>pyridoxal 5'-phosphate</name>
        <dbReference type="ChEBI" id="CHEBI:597326"/>
    </cofactor>
</comment>
<keyword evidence="5" id="KW-0963">Cytoplasm</keyword>
<protein>
    <recommendedName>
        <fullName evidence="4">phosphoserine transaminase</fullName>
        <ecNumber evidence="4">2.6.1.52</ecNumber>
    </recommendedName>
</protein>
<dbReference type="PIRSF" id="PIRSF000525">
    <property type="entry name" value="SerC"/>
    <property type="match status" value="1"/>
</dbReference>
<dbReference type="PANTHER" id="PTHR21152:SF40">
    <property type="entry name" value="ALANINE--GLYOXYLATE AMINOTRANSFERASE"/>
    <property type="match status" value="1"/>
</dbReference>
<dbReference type="GO" id="GO:0019265">
    <property type="term" value="P:glycine biosynthetic process, by transamination of glyoxylate"/>
    <property type="evidence" value="ECO:0007669"/>
    <property type="project" value="TreeGrafter"/>
</dbReference>
<dbReference type="CDD" id="cd01494">
    <property type="entry name" value="AAT_I"/>
    <property type="match status" value="1"/>
</dbReference>
<dbReference type="OrthoDB" id="9772439at2"/>
<evidence type="ECO:0000256" key="9">
    <source>
        <dbReference type="ARBA" id="ARBA00022898"/>
    </source>
</evidence>
<dbReference type="AlphaFoldDB" id="A0A1E3W499"/>
<keyword evidence="7" id="KW-0028">Amino-acid biosynthesis</keyword>